<gene>
    <name evidence="2" type="ORF">E8E13_008006</name>
</gene>
<feature type="compositionally biased region" description="Basic and acidic residues" evidence="1">
    <location>
        <begin position="89"/>
        <end position="99"/>
    </location>
</feature>
<dbReference type="AlphaFoldDB" id="A0A9P4W7M1"/>
<name>A0A9P4W7M1_CURKU</name>
<organism evidence="2 3">
    <name type="scientific">Curvularia kusanoi</name>
    <name type="common">Cochliobolus kusanoi</name>
    <dbReference type="NCBI Taxonomy" id="90978"/>
    <lineage>
        <taxon>Eukaryota</taxon>
        <taxon>Fungi</taxon>
        <taxon>Dikarya</taxon>
        <taxon>Ascomycota</taxon>
        <taxon>Pezizomycotina</taxon>
        <taxon>Dothideomycetes</taxon>
        <taxon>Pleosporomycetidae</taxon>
        <taxon>Pleosporales</taxon>
        <taxon>Pleosporineae</taxon>
        <taxon>Pleosporaceae</taxon>
        <taxon>Curvularia</taxon>
    </lineage>
</organism>
<proteinExistence type="predicted"/>
<accession>A0A9P4W7M1</accession>
<feature type="region of interest" description="Disordered" evidence="1">
    <location>
        <begin position="66"/>
        <end position="125"/>
    </location>
</feature>
<reference evidence="2" key="1">
    <citation type="submission" date="2019-04" db="EMBL/GenBank/DDBJ databases">
        <title>Sequencing of skin fungus with MAO and IRED activity.</title>
        <authorList>
            <person name="Marsaioli A.J."/>
            <person name="Bonatto J.M.C."/>
            <person name="Reis Junior O."/>
        </authorList>
    </citation>
    <scope>NUCLEOTIDE SEQUENCE</scope>
    <source>
        <strain evidence="2">30M1</strain>
    </source>
</reference>
<keyword evidence="3" id="KW-1185">Reference proteome</keyword>
<protein>
    <submittedName>
        <fullName evidence="2">Uncharacterized protein</fullName>
    </submittedName>
</protein>
<feature type="compositionally biased region" description="Basic and acidic residues" evidence="1">
    <location>
        <begin position="106"/>
        <end position="125"/>
    </location>
</feature>
<dbReference type="EMBL" id="SWKU01000014">
    <property type="protein sequence ID" value="KAF3000893.1"/>
    <property type="molecule type" value="Genomic_DNA"/>
</dbReference>
<evidence type="ECO:0000313" key="3">
    <source>
        <dbReference type="Proteomes" id="UP000801428"/>
    </source>
</evidence>
<evidence type="ECO:0000256" key="1">
    <source>
        <dbReference type="SAM" id="MobiDB-lite"/>
    </source>
</evidence>
<comment type="caution">
    <text evidence="2">The sequence shown here is derived from an EMBL/GenBank/DDBJ whole genome shotgun (WGS) entry which is preliminary data.</text>
</comment>
<evidence type="ECO:0000313" key="2">
    <source>
        <dbReference type="EMBL" id="KAF3000893.1"/>
    </source>
</evidence>
<dbReference type="Proteomes" id="UP000801428">
    <property type="component" value="Unassembled WGS sequence"/>
</dbReference>
<sequence length="125" mass="14217">MKDFRNSSGAAAVQQPADKVANRVLRLWSAAAYCKPTKTVQREAYVPEAGQRERAMVLVKKSGFGKQTAEYGRSSQCAEDTIEEAPVPPKREREHRLELPQRPNVRSRDGTLREHMRAPKQRSER</sequence>